<evidence type="ECO:0000256" key="2">
    <source>
        <dbReference type="ARBA" id="ARBA00022695"/>
    </source>
</evidence>
<organism evidence="4">
    <name type="scientific">marine sediment metagenome</name>
    <dbReference type="NCBI Taxonomy" id="412755"/>
    <lineage>
        <taxon>unclassified sequences</taxon>
        <taxon>metagenomes</taxon>
        <taxon>ecological metagenomes</taxon>
    </lineage>
</organism>
<dbReference type="PANTHER" id="PTHR43793">
    <property type="entry name" value="FAD SYNTHASE"/>
    <property type="match status" value="1"/>
</dbReference>
<gene>
    <name evidence="4" type="ORF">LCGC14_1497330</name>
</gene>
<dbReference type="InterPro" id="IPR050385">
    <property type="entry name" value="Archaeal_FAD_synthase"/>
</dbReference>
<reference evidence="4" key="1">
    <citation type="journal article" date="2015" name="Nature">
        <title>Complex archaea that bridge the gap between prokaryotes and eukaryotes.</title>
        <authorList>
            <person name="Spang A."/>
            <person name="Saw J.H."/>
            <person name="Jorgensen S.L."/>
            <person name="Zaremba-Niedzwiedzka K."/>
            <person name="Martijn J."/>
            <person name="Lind A.E."/>
            <person name="van Eijk R."/>
            <person name="Schleper C."/>
            <person name="Guy L."/>
            <person name="Ettema T.J."/>
        </authorList>
    </citation>
    <scope>NUCLEOTIDE SEQUENCE</scope>
</reference>
<dbReference type="InterPro" id="IPR004821">
    <property type="entry name" value="Cyt_trans-like"/>
</dbReference>
<dbReference type="Gene3D" id="3.40.50.620">
    <property type="entry name" value="HUPs"/>
    <property type="match status" value="1"/>
</dbReference>
<accession>A0A0F9M6M5</accession>
<dbReference type="NCBIfam" id="TIGR00125">
    <property type="entry name" value="cyt_tran_rel"/>
    <property type="match status" value="1"/>
</dbReference>
<proteinExistence type="predicted"/>
<sequence>MERIEFAPIMTLEEFVEIRDGLEGSLVLTSGGFDPLHPGHISCIIDSKTQGDVLVVVVNGDWFLNHKKGRRFMDLATRCEIVSALRGVDYVVSFEIEDDLTVNRALEAIKPAVFTKGGDRNESNIPEWDTCVDNGIEVVTGVGDSKVHSSSNILEDWYRHRLRLFIA</sequence>
<comment type="caution">
    <text evidence="4">The sequence shown here is derived from an EMBL/GenBank/DDBJ whole genome shotgun (WGS) entry which is preliminary data.</text>
</comment>
<evidence type="ECO:0000256" key="1">
    <source>
        <dbReference type="ARBA" id="ARBA00022679"/>
    </source>
</evidence>
<dbReference type="AlphaFoldDB" id="A0A0F9M6M5"/>
<dbReference type="EMBL" id="LAZR01010826">
    <property type="protein sequence ID" value="KKM64837.1"/>
    <property type="molecule type" value="Genomic_DNA"/>
</dbReference>
<keyword evidence="2" id="KW-0548">Nucleotidyltransferase</keyword>
<evidence type="ECO:0000313" key="4">
    <source>
        <dbReference type="EMBL" id="KKM64837.1"/>
    </source>
</evidence>
<protein>
    <recommendedName>
        <fullName evidence="3">Cytidyltransferase-like domain-containing protein</fullName>
    </recommendedName>
</protein>
<feature type="domain" description="Cytidyltransferase-like" evidence="3">
    <location>
        <begin position="29"/>
        <end position="134"/>
    </location>
</feature>
<dbReference type="SUPFAM" id="SSF52374">
    <property type="entry name" value="Nucleotidylyl transferase"/>
    <property type="match status" value="1"/>
</dbReference>
<name>A0A0F9M6M5_9ZZZZ</name>
<evidence type="ECO:0000259" key="3">
    <source>
        <dbReference type="Pfam" id="PF01467"/>
    </source>
</evidence>
<dbReference type="InterPro" id="IPR014729">
    <property type="entry name" value="Rossmann-like_a/b/a_fold"/>
</dbReference>
<dbReference type="Pfam" id="PF01467">
    <property type="entry name" value="CTP_transf_like"/>
    <property type="match status" value="1"/>
</dbReference>
<dbReference type="PANTHER" id="PTHR43793:SF1">
    <property type="entry name" value="FAD SYNTHASE"/>
    <property type="match status" value="1"/>
</dbReference>
<dbReference type="GO" id="GO:0016779">
    <property type="term" value="F:nucleotidyltransferase activity"/>
    <property type="evidence" value="ECO:0007669"/>
    <property type="project" value="UniProtKB-KW"/>
</dbReference>
<keyword evidence="1" id="KW-0808">Transferase</keyword>